<dbReference type="InterPro" id="IPR050237">
    <property type="entry name" value="ATP-dep_AMP-bd_enzyme"/>
</dbReference>
<organism evidence="3">
    <name type="scientific">freshwater metagenome</name>
    <dbReference type="NCBI Taxonomy" id="449393"/>
    <lineage>
        <taxon>unclassified sequences</taxon>
        <taxon>metagenomes</taxon>
        <taxon>ecological metagenomes</taxon>
    </lineage>
</organism>
<proteinExistence type="predicted"/>
<gene>
    <name evidence="3" type="ORF">UFOPK3610_00709</name>
</gene>
<evidence type="ECO:0000259" key="1">
    <source>
        <dbReference type="Pfam" id="PF00501"/>
    </source>
</evidence>
<dbReference type="SUPFAM" id="SSF56801">
    <property type="entry name" value="Acetyl-CoA synthetase-like"/>
    <property type="match status" value="1"/>
</dbReference>
<dbReference type="GO" id="GO:0016878">
    <property type="term" value="F:acid-thiol ligase activity"/>
    <property type="evidence" value="ECO:0007669"/>
    <property type="project" value="UniProtKB-ARBA"/>
</dbReference>
<evidence type="ECO:0000313" key="3">
    <source>
        <dbReference type="EMBL" id="CAB4909832.1"/>
    </source>
</evidence>
<dbReference type="PROSITE" id="PS00455">
    <property type="entry name" value="AMP_BINDING"/>
    <property type="match status" value="1"/>
</dbReference>
<dbReference type="Gene3D" id="3.30.300.30">
    <property type="match status" value="1"/>
</dbReference>
<dbReference type="InterPro" id="IPR045851">
    <property type="entry name" value="AMP-bd_C_sf"/>
</dbReference>
<sequence>MLLRRFTGTSPNLAVMATRALARIPVAPGPRGVQDLFAALPDAFEGKAIAPVPVTSATVSDTYVTQILQAIRPEIALESDGAAVVLTTSGSTGSPRGVLLSTASLRASAQGAAELIGIPMAESAWLVAIPVTSAGGFAVVVRSWLAGFEPETLPSVGGAVPFRTEHFVASTQQLAHRAKGRALLTSLVPTQLARILDDVEGRSALGEYSAILVGGARFDGTIRERAQAAGVKVLSTYGLTETCGGCVYDGKVFPGVDVRIAPDGEVLVSGDVLAIGYRLDPTLTAQRFIDGWLHTGDIGSTDEGTLSIVGRRDDIVTVKGVNVATSAVERVISAISGVDACAVIATPHAIDGHRLTAFIVTRLDLTSTIRATVADQLGPVAAPSMISAITSLPVLPNGKTDRAALAARAID</sequence>
<dbReference type="Gene3D" id="3.40.50.12780">
    <property type="entry name" value="N-terminal domain of ligase-like"/>
    <property type="match status" value="1"/>
</dbReference>
<dbReference type="InterPro" id="IPR020845">
    <property type="entry name" value="AMP-binding_CS"/>
</dbReference>
<dbReference type="Pfam" id="PF00501">
    <property type="entry name" value="AMP-binding"/>
    <property type="match status" value="1"/>
</dbReference>
<name>A0A6J7GPM5_9ZZZZ</name>
<dbReference type="PANTHER" id="PTHR43767">
    <property type="entry name" value="LONG-CHAIN-FATTY-ACID--COA LIGASE"/>
    <property type="match status" value="1"/>
</dbReference>
<dbReference type="EMBL" id="CAFBMR010000019">
    <property type="protein sequence ID" value="CAB4909832.1"/>
    <property type="molecule type" value="Genomic_DNA"/>
</dbReference>
<evidence type="ECO:0000259" key="2">
    <source>
        <dbReference type="Pfam" id="PF13193"/>
    </source>
</evidence>
<dbReference type="InterPro" id="IPR025110">
    <property type="entry name" value="AMP-bd_C"/>
</dbReference>
<accession>A0A6J7GPM5</accession>
<feature type="domain" description="AMP-binding enzyme C-terminal" evidence="2">
    <location>
        <begin position="328"/>
        <end position="399"/>
    </location>
</feature>
<dbReference type="AlphaFoldDB" id="A0A6J7GPM5"/>
<feature type="domain" description="AMP-dependent synthetase/ligase" evidence="1">
    <location>
        <begin position="72"/>
        <end position="256"/>
    </location>
</feature>
<dbReference type="InterPro" id="IPR042099">
    <property type="entry name" value="ANL_N_sf"/>
</dbReference>
<dbReference type="InterPro" id="IPR000873">
    <property type="entry name" value="AMP-dep_synth/lig_dom"/>
</dbReference>
<dbReference type="PANTHER" id="PTHR43767:SF1">
    <property type="entry name" value="NONRIBOSOMAL PEPTIDE SYNTHASE PES1 (EUROFUNG)-RELATED"/>
    <property type="match status" value="1"/>
</dbReference>
<reference evidence="3" key="1">
    <citation type="submission" date="2020-05" db="EMBL/GenBank/DDBJ databases">
        <authorList>
            <person name="Chiriac C."/>
            <person name="Salcher M."/>
            <person name="Ghai R."/>
            <person name="Kavagutti S V."/>
        </authorList>
    </citation>
    <scope>NUCLEOTIDE SEQUENCE</scope>
</reference>
<dbReference type="Pfam" id="PF13193">
    <property type="entry name" value="AMP-binding_C"/>
    <property type="match status" value="1"/>
</dbReference>
<protein>
    <submittedName>
        <fullName evidence="3">Unannotated protein</fullName>
    </submittedName>
</protein>